<evidence type="ECO:0000256" key="5">
    <source>
        <dbReference type="ARBA" id="ARBA00022729"/>
    </source>
</evidence>
<evidence type="ECO:0000256" key="6">
    <source>
        <dbReference type="ARBA" id="ARBA00023157"/>
    </source>
</evidence>
<keyword evidence="3" id="KW-1003">Cell membrane</keyword>
<protein>
    <submittedName>
        <fullName evidence="12">Non-specific lipid-transfer protein</fullName>
    </submittedName>
</protein>
<keyword evidence="13" id="KW-1185">Reference proteome</keyword>
<comment type="caution">
    <text evidence="12">The sequence shown here is derived from an EMBL/GenBank/DDBJ whole genome shotgun (WGS) entry which is preliminary data.</text>
</comment>
<keyword evidence="8" id="KW-0449">Lipoprotein</keyword>
<evidence type="ECO:0000256" key="1">
    <source>
        <dbReference type="ARBA" id="ARBA00004609"/>
    </source>
</evidence>
<dbReference type="SUPFAM" id="SSF47699">
    <property type="entry name" value="Bifunctional inhibitor/lipid-transfer protein/seed storage 2S albumin"/>
    <property type="match status" value="1"/>
</dbReference>
<feature type="signal peptide" evidence="10">
    <location>
        <begin position="1"/>
        <end position="26"/>
    </location>
</feature>
<feature type="compositionally biased region" description="Polar residues" evidence="9">
    <location>
        <begin position="154"/>
        <end position="171"/>
    </location>
</feature>
<evidence type="ECO:0000256" key="4">
    <source>
        <dbReference type="ARBA" id="ARBA00022622"/>
    </source>
</evidence>
<comment type="subcellular location">
    <subcellularLocation>
        <location evidence="1">Cell membrane</location>
        <topology evidence="1">Lipid-anchor</topology>
        <topology evidence="1">GPI-anchor</topology>
    </subcellularLocation>
</comment>
<keyword evidence="6" id="KW-1015">Disulfide bond</keyword>
<dbReference type="SMART" id="SM00499">
    <property type="entry name" value="AAI"/>
    <property type="match status" value="1"/>
</dbReference>
<evidence type="ECO:0000256" key="3">
    <source>
        <dbReference type="ARBA" id="ARBA00022475"/>
    </source>
</evidence>
<dbReference type="PANTHER" id="PTHR33044">
    <property type="entry name" value="BIFUNCTIONAL INHIBITOR/LIPID-TRANSFER PROTEIN/SEED STORAGE 2S ALBUMIN SUPERFAMILY PROTEIN-RELATED"/>
    <property type="match status" value="1"/>
</dbReference>
<comment type="similarity">
    <text evidence="2">Belongs to the plant LTP family.</text>
</comment>
<dbReference type="Gene3D" id="1.10.110.10">
    <property type="entry name" value="Plant lipid-transfer and hydrophobic proteins"/>
    <property type="match status" value="1"/>
</dbReference>
<keyword evidence="4" id="KW-0472">Membrane</keyword>
<keyword evidence="5 10" id="KW-0732">Signal</keyword>
<dbReference type="Proteomes" id="UP001163823">
    <property type="component" value="Chromosome 9"/>
</dbReference>
<feature type="region of interest" description="Disordered" evidence="9">
    <location>
        <begin position="123"/>
        <end position="185"/>
    </location>
</feature>
<feature type="domain" description="Bifunctional inhibitor/plant lipid transfer protein/seed storage helical" evidence="11">
    <location>
        <begin position="32"/>
        <end position="112"/>
    </location>
</feature>
<evidence type="ECO:0000256" key="10">
    <source>
        <dbReference type="SAM" id="SignalP"/>
    </source>
</evidence>
<gene>
    <name evidence="12" type="ORF">O6P43_021548</name>
</gene>
<keyword evidence="4" id="KW-0336">GPI-anchor</keyword>
<dbReference type="InterPro" id="IPR016140">
    <property type="entry name" value="Bifunc_inhib/LTP/seed_store"/>
</dbReference>
<reference evidence="12" key="1">
    <citation type="journal article" date="2023" name="Science">
        <title>Elucidation of the pathway for biosynthesis of saponin adjuvants from the soapbark tree.</title>
        <authorList>
            <person name="Reed J."/>
            <person name="Orme A."/>
            <person name="El-Demerdash A."/>
            <person name="Owen C."/>
            <person name="Martin L.B.B."/>
            <person name="Misra R.C."/>
            <person name="Kikuchi S."/>
            <person name="Rejzek M."/>
            <person name="Martin A.C."/>
            <person name="Harkess A."/>
            <person name="Leebens-Mack J."/>
            <person name="Louveau T."/>
            <person name="Stephenson M.J."/>
            <person name="Osbourn A."/>
        </authorList>
    </citation>
    <scope>NUCLEOTIDE SEQUENCE</scope>
    <source>
        <strain evidence="12">S10</strain>
    </source>
</reference>
<feature type="compositionally biased region" description="Low complexity" evidence="9">
    <location>
        <begin position="123"/>
        <end position="134"/>
    </location>
</feature>
<dbReference type="GO" id="GO:0098552">
    <property type="term" value="C:side of membrane"/>
    <property type="evidence" value="ECO:0007669"/>
    <property type="project" value="UniProtKB-KW"/>
</dbReference>
<accession>A0AAD7LB30</accession>
<evidence type="ECO:0000313" key="12">
    <source>
        <dbReference type="EMBL" id="KAJ7954860.1"/>
    </source>
</evidence>
<evidence type="ECO:0000259" key="11">
    <source>
        <dbReference type="SMART" id="SM00499"/>
    </source>
</evidence>
<dbReference type="InterPro" id="IPR036312">
    <property type="entry name" value="Bifun_inhib/LTP/seed_sf"/>
</dbReference>
<dbReference type="AlphaFoldDB" id="A0AAD7LB30"/>
<dbReference type="GO" id="GO:0005886">
    <property type="term" value="C:plasma membrane"/>
    <property type="evidence" value="ECO:0007669"/>
    <property type="project" value="UniProtKB-SubCell"/>
</dbReference>
<dbReference type="InterPro" id="IPR043325">
    <property type="entry name" value="LTSS"/>
</dbReference>
<dbReference type="CDD" id="cd00010">
    <property type="entry name" value="AAI_LTSS"/>
    <property type="match status" value="1"/>
</dbReference>
<sequence>MEHLVYLRRLAAVLAMSTVMNMPAYGQINTPCSPSVLSTSFTPCINFLTGSSGNGTSPTADCCSSLRSLTGTGLDCLCLIVTAGVPFQVPINRNLAISLPRACKLPGVPVQCKATAAPIPAPGPASLGPSASPGFTPSPTPEASSLPEPISPALSPQSETTPLLTPQTPNVDSEAPDADATTTGSRQVLTPSYAISYNHSPHLLLLLLGLAALNYY</sequence>
<dbReference type="KEGG" id="qsa:O6P43_021548"/>
<evidence type="ECO:0000256" key="7">
    <source>
        <dbReference type="ARBA" id="ARBA00023180"/>
    </source>
</evidence>
<organism evidence="12 13">
    <name type="scientific">Quillaja saponaria</name>
    <name type="common">Soap bark tree</name>
    <dbReference type="NCBI Taxonomy" id="32244"/>
    <lineage>
        <taxon>Eukaryota</taxon>
        <taxon>Viridiplantae</taxon>
        <taxon>Streptophyta</taxon>
        <taxon>Embryophyta</taxon>
        <taxon>Tracheophyta</taxon>
        <taxon>Spermatophyta</taxon>
        <taxon>Magnoliopsida</taxon>
        <taxon>eudicotyledons</taxon>
        <taxon>Gunneridae</taxon>
        <taxon>Pentapetalae</taxon>
        <taxon>rosids</taxon>
        <taxon>fabids</taxon>
        <taxon>Fabales</taxon>
        <taxon>Quillajaceae</taxon>
        <taxon>Quillaja</taxon>
    </lineage>
</organism>
<proteinExistence type="inferred from homology"/>
<evidence type="ECO:0000256" key="8">
    <source>
        <dbReference type="ARBA" id="ARBA00023288"/>
    </source>
</evidence>
<feature type="chain" id="PRO_5042243623" evidence="10">
    <location>
        <begin position="27"/>
        <end position="216"/>
    </location>
</feature>
<dbReference type="EMBL" id="JARAOO010000009">
    <property type="protein sequence ID" value="KAJ7954860.1"/>
    <property type="molecule type" value="Genomic_DNA"/>
</dbReference>
<name>A0AAD7LB30_QUISA</name>
<evidence type="ECO:0000256" key="9">
    <source>
        <dbReference type="SAM" id="MobiDB-lite"/>
    </source>
</evidence>
<evidence type="ECO:0000313" key="13">
    <source>
        <dbReference type="Proteomes" id="UP001163823"/>
    </source>
</evidence>
<keyword evidence="7" id="KW-0325">Glycoprotein</keyword>
<dbReference type="Pfam" id="PF14368">
    <property type="entry name" value="LTP_2"/>
    <property type="match status" value="1"/>
</dbReference>
<evidence type="ECO:0000256" key="2">
    <source>
        <dbReference type="ARBA" id="ARBA00009748"/>
    </source>
</evidence>